<dbReference type="EMBL" id="NBNE01000034">
    <property type="protein sequence ID" value="OWZ23982.1"/>
    <property type="molecule type" value="Genomic_DNA"/>
</dbReference>
<dbReference type="STRING" id="4795.A0A225X2T0"/>
<name>A0A225X2T0_9STRA</name>
<reference evidence="3" key="1">
    <citation type="submission" date="2017-03" db="EMBL/GenBank/DDBJ databases">
        <title>Phytopthora megakarya and P. palmivora, two closely related causual agents of cacao black pod achieved similar genome size and gene model numbers by different mechanisms.</title>
        <authorList>
            <person name="Ali S."/>
            <person name="Shao J."/>
            <person name="Larry D.J."/>
            <person name="Kronmiller B."/>
            <person name="Shen D."/>
            <person name="Strem M.D."/>
            <person name="Melnick R.L."/>
            <person name="Guiltinan M.J."/>
            <person name="Tyler B.M."/>
            <person name="Meinhardt L.W."/>
            <person name="Bailey B.A."/>
        </authorList>
    </citation>
    <scope>NUCLEOTIDE SEQUENCE [LARGE SCALE GENOMIC DNA]</scope>
    <source>
        <strain evidence="3">zdho120</strain>
    </source>
</reference>
<feature type="transmembrane region" description="Helical" evidence="1">
    <location>
        <begin position="7"/>
        <end position="27"/>
    </location>
</feature>
<dbReference type="AlphaFoldDB" id="A0A225X2T0"/>
<feature type="transmembrane region" description="Helical" evidence="1">
    <location>
        <begin position="173"/>
        <end position="194"/>
    </location>
</feature>
<gene>
    <name evidence="2" type="ORF">PHMEG_0001067</name>
</gene>
<keyword evidence="3" id="KW-1185">Reference proteome</keyword>
<evidence type="ECO:0000313" key="3">
    <source>
        <dbReference type="Proteomes" id="UP000198211"/>
    </source>
</evidence>
<feature type="transmembrane region" description="Helical" evidence="1">
    <location>
        <begin position="61"/>
        <end position="84"/>
    </location>
</feature>
<dbReference type="SUPFAM" id="SSF52058">
    <property type="entry name" value="L domain-like"/>
    <property type="match status" value="1"/>
</dbReference>
<dbReference type="InterPro" id="IPR032675">
    <property type="entry name" value="LRR_dom_sf"/>
</dbReference>
<feature type="transmembrane region" description="Helical" evidence="1">
    <location>
        <begin position="846"/>
        <end position="866"/>
    </location>
</feature>
<evidence type="ECO:0000256" key="1">
    <source>
        <dbReference type="SAM" id="Phobius"/>
    </source>
</evidence>
<keyword evidence="1" id="KW-0812">Transmembrane</keyword>
<feature type="transmembrane region" description="Helical" evidence="1">
    <location>
        <begin position="706"/>
        <end position="723"/>
    </location>
</feature>
<dbReference type="Proteomes" id="UP000198211">
    <property type="component" value="Unassembled WGS sequence"/>
</dbReference>
<proteinExistence type="predicted"/>
<evidence type="ECO:0008006" key="4">
    <source>
        <dbReference type="Google" id="ProtNLM"/>
    </source>
</evidence>
<keyword evidence="1" id="KW-1133">Transmembrane helix</keyword>
<accession>A0A225X2T0</accession>
<feature type="transmembrane region" description="Helical" evidence="1">
    <location>
        <begin position="206"/>
        <end position="232"/>
    </location>
</feature>
<dbReference type="OrthoDB" id="125370at2759"/>
<sequence>MGLSSSWFTFWWLVIFNIYLTVALYNAGYAKFYWDLDGTFLNIILEEHGVGMDSTNYHTIVYVYMALSLLHGVSAMLMVVGSICRRKLVFSPWKSNFNKVARKSNEISSKSTAYRRDYFVQFSSTCMKFVGKYSSFGVHGRHFHDVLICRELLETTLQTIQAVRMSKYLPRILLNRFYVCLLACNCWSSVIINSRWFYKDEARQRLALVMSDCAVDLMSTLGVSILVVFSYIGQYNKELSGFGPDQLQDDEWMARMLNEAQMVLVVSWFDLMSRIIFSLGLVATISESKTLLSDVFTSKTQDEHVADPLAFLNKSPVTIVPATSDNTIIGCPFTHSKEKFSRQRLPNKNKKTPLASFSFFVRNLVHVVFTVWGIAIVALHVHAITQHPLVECAPKVYPIAGALPSCYVVNFDCNSLNLLATIEEMNTEWGKFDGTTVVKLQIRHCPAVDMPARFNSFTRLQEILVYNSTIVNWRATAAVTNTYHPKLSSVTFIRVNMTDGLLSAGLQSVDFPNNLHTLYFCETNLHTLPTDIDSIWMKGSYIYLQNTRMEEIPLALVRLRPIFLVFAGSPITALPSELFEGEIQYLVLSQTKIGELPQEAELSATLNHLDVTNTNISFFWSWIDTFVQNTLNYSSQIAAGGTTYCSDIEQITNGTTTNFTTPFRIGYSPLLMNPSESNWELLRKVVDCSPPTWDTDVQLQWWDEKYGIITCMGVTLIVVLSYLPQYDTTTTNFGVNPWYNNEWAARALELQMVVVVSWSDRFGRTIFSLRLLMTTTNLKKLLYHPGKKHTEPSPVKMVFTSKVKLEPQSNENNLENYKDPSSPVLSKKTYHRLDANSLTCRAWETFMYAVHLAFFMWGLAILGFHIEASI</sequence>
<comment type="caution">
    <text evidence="2">The sequence shown here is derived from an EMBL/GenBank/DDBJ whole genome shotgun (WGS) entry which is preliminary data.</text>
</comment>
<protein>
    <recommendedName>
        <fullName evidence="4">Transmembrane protein</fullName>
    </recommendedName>
</protein>
<dbReference type="Gene3D" id="3.80.10.10">
    <property type="entry name" value="Ribonuclease Inhibitor"/>
    <property type="match status" value="1"/>
</dbReference>
<keyword evidence="1" id="KW-0472">Membrane</keyword>
<organism evidence="2 3">
    <name type="scientific">Phytophthora megakarya</name>
    <dbReference type="NCBI Taxonomy" id="4795"/>
    <lineage>
        <taxon>Eukaryota</taxon>
        <taxon>Sar</taxon>
        <taxon>Stramenopiles</taxon>
        <taxon>Oomycota</taxon>
        <taxon>Peronosporomycetes</taxon>
        <taxon>Peronosporales</taxon>
        <taxon>Peronosporaceae</taxon>
        <taxon>Phytophthora</taxon>
    </lineage>
</organism>
<evidence type="ECO:0000313" key="2">
    <source>
        <dbReference type="EMBL" id="OWZ23982.1"/>
    </source>
</evidence>
<feature type="transmembrane region" description="Helical" evidence="1">
    <location>
        <begin position="359"/>
        <end position="379"/>
    </location>
</feature>